<accession>A0AB33K265</accession>
<dbReference type="PROSITE" id="PS00041">
    <property type="entry name" value="HTH_ARAC_FAMILY_1"/>
    <property type="match status" value="1"/>
</dbReference>
<dbReference type="PROSITE" id="PS01124">
    <property type="entry name" value="HTH_ARAC_FAMILY_2"/>
    <property type="match status" value="1"/>
</dbReference>
<dbReference type="Gene3D" id="1.10.10.60">
    <property type="entry name" value="Homeodomain-like"/>
    <property type="match status" value="2"/>
</dbReference>
<dbReference type="SUPFAM" id="SSF46689">
    <property type="entry name" value="Homeodomain-like"/>
    <property type="match status" value="2"/>
</dbReference>
<dbReference type="InterPro" id="IPR009057">
    <property type="entry name" value="Homeodomain-like_sf"/>
</dbReference>
<protein>
    <submittedName>
        <fullName evidence="5">AraC family transcriptional regulator</fullName>
    </submittedName>
</protein>
<dbReference type="InterPro" id="IPR018060">
    <property type="entry name" value="HTH_AraC"/>
</dbReference>
<dbReference type="GO" id="GO:0003700">
    <property type="term" value="F:DNA-binding transcription factor activity"/>
    <property type="evidence" value="ECO:0007669"/>
    <property type="project" value="InterPro"/>
</dbReference>
<dbReference type="PANTHER" id="PTHR43280">
    <property type="entry name" value="ARAC-FAMILY TRANSCRIPTIONAL REGULATOR"/>
    <property type="match status" value="1"/>
</dbReference>
<proteinExistence type="predicted"/>
<feature type="domain" description="HTH araC/xylS-type" evidence="4">
    <location>
        <begin position="6"/>
        <end position="104"/>
    </location>
</feature>
<dbReference type="PANTHER" id="PTHR43280:SF28">
    <property type="entry name" value="HTH-TYPE TRANSCRIPTIONAL ACTIVATOR RHAS"/>
    <property type="match status" value="1"/>
</dbReference>
<evidence type="ECO:0000256" key="3">
    <source>
        <dbReference type="ARBA" id="ARBA00023163"/>
    </source>
</evidence>
<dbReference type="EMBL" id="AP035881">
    <property type="protein sequence ID" value="BFP49617.1"/>
    <property type="molecule type" value="Genomic_DNA"/>
</dbReference>
<dbReference type="InterPro" id="IPR018062">
    <property type="entry name" value="HTH_AraC-typ_CS"/>
</dbReference>
<evidence type="ECO:0000259" key="4">
    <source>
        <dbReference type="PROSITE" id="PS01124"/>
    </source>
</evidence>
<dbReference type="Pfam" id="PF12833">
    <property type="entry name" value="HTH_18"/>
    <property type="match status" value="1"/>
</dbReference>
<evidence type="ECO:0000256" key="2">
    <source>
        <dbReference type="ARBA" id="ARBA00023125"/>
    </source>
</evidence>
<name>A0AB33K265_9ACTN</name>
<dbReference type="SMART" id="SM00342">
    <property type="entry name" value="HTH_ARAC"/>
    <property type="match status" value="1"/>
</dbReference>
<keyword evidence="1" id="KW-0805">Transcription regulation</keyword>
<evidence type="ECO:0000313" key="5">
    <source>
        <dbReference type="EMBL" id="BFP49617.1"/>
    </source>
</evidence>
<keyword evidence="2" id="KW-0238">DNA-binding</keyword>
<gene>
    <name evidence="5" type="ORF">KCMC57_59850</name>
</gene>
<keyword evidence="3" id="KW-0804">Transcription</keyword>
<dbReference type="GO" id="GO:0043565">
    <property type="term" value="F:sequence-specific DNA binding"/>
    <property type="evidence" value="ECO:0007669"/>
    <property type="project" value="InterPro"/>
</dbReference>
<sequence length="269" mass="29279">MHDAVERAIATMWERFDEPLTLNDIADSAILSKFYFSRVFRTLTGTSPSRFLAAIRLCMAKKLLLETSASVTDISFMVGYNSLGTFTSRFTRSVGVPPARFRMMSELGMGATLSALRAVGPTGHSGCVEGELYVPETELPVRIYVAAFKESIPEGQPKACDILDRSGSYRLTGLPDGQWYVRAAVVSRVALEPRPWVRQPLFVGSSHLPVVISGGGTVEADVMTRPLSKLDIPILLALPELDGRQPLTVGLPAQRVVRLARTPGISRSG</sequence>
<evidence type="ECO:0000256" key="1">
    <source>
        <dbReference type="ARBA" id="ARBA00023015"/>
    </source>
</evidence>
<organism evidence="5">
    <name type="scientific">Kitasatospora sp. CMC57</name>
    <dbReference type="NCBI Taxonomy" id="3231513"/>
    <lineage>
        <taxon>Bacteria</taxon>
        <taxon>Bacillati</taxon>
        <taxon>Actinomycetota</taxon>
        <taxon>Actinomycetes</taxon>
        <taxon>Kitasatosporales</taxon>
        <taxon>Streptomycetaceae</taxon>
        <taxon>Kitasatospora</taxon>
    </lineage>
</organism>
<dbReference type="AlphaFoldDB" id="A0AB33K265"/>
<reference evidence="5" key="1">
    <citation type="submission" date="2024-07" db="EMBL/GenBank/DDBJ databases">
        <title>Complete genome sequences of cellulolytic bacteria, Kitasatospora sp. CMC57 and Streptomyces sp. CMC78, isolated from Japanese agricultural soil.</title>
        <authorList>
            <person name="Hashimoto T."/>
            <person name="Ito M."/>
            <person name="Iwamoto M."/>
            <person name="Fukahori D."/>
            <person name="Shoda T."/>
            <person name="Sakoda M."/>
            <person name="Morohoshi T."/>
            <person name="Mitsuboshi M."/>
            <person name="Nishizawa T."/>
        </authorList>
    </citation>
    <scope>NUCLEOTIDE SEQUENCE</scope>
    <source>
        <strain evidence="5">CMC57</strain>
    </source>
</reference>